<feature type="domain" description="LexA repressor DNA-binding" evidence="13">
    <location>
        <begin position="1"/>
        <end position="54"/>
    </location>
</feature>
<dbReference type="InterPro" id="IPR036390">
    <property type="entry name" value="WH_DNA-bd_sf"/>
</dbReference>
<dbReference type="InterPro" id="IPR050077">
    <property type="entry name" value="LexA_repressor"/>
</dbReference>
<dbReference type="AlphaFoldDB" id="X0WM18"/>
<keyword evidence="8" id="KW-0238">DNA-binding</keyword>
<dbReference type="InterPro" id="IPR015927">
    <property type="entry name" value="Peptidase_S24_S26A/B/C"/>
</dbReference>
<keyword evidence="6" id="KW-0068">Autocatalytic cleavage</keyword>
<dbReference type="GO" id="GO:0003677">
    <property type="term" value="F:DNA binding"/>
    <property type="evidence" value="ECO:0007669"/>
    <property type="project" value="UniProtKB-KW"/>
</dbReference>
<keyword evidence="5" id="KW-0378">Hydrolase</keyword>
<organism evidence="14">
    <name type="scientific">marine sediment metagenome</name>
    <dbReference type="NCBI Taxonomy" id="412755"/>
    <lineage>
        <taxon>unclassified sequences</taxon>
        <taxon>metagenomes</taxon>
        <taxon>ecological metagenomes</taxon>
    </lineage>
</organism>
<comment type="caution">
    <text evidence="14">The sequence shown here is derived from an EMBL/GenBank/DDBJ whole genome shotgun (WGS) entry which is preliminary data.</text>
</comment>
<dbReference type="NCBIfam" id="TIGR00498">
    <property type="entry name" value="lexA"/>
    <property type="match status" value="1"/>
</dbReference>
<sequence length="202" mass="22863">LRFIRRFIDEHDYPPSIRQIQDGCKISSTSVVDYNLRKLEGDGYIRRDREVSRAIELLERGGRRPRTLAVPIIGQIAAGQPIPVPTTDTWSNIDYSESIEVTRDMIGNRRNVYGLRVKGTSMIDALVNDGDIVLMEAATTADNGDMVAAWLKREQEATLKRFYHERDRIRLQPANQTMAPIYTDPANVEVQGKVLGSIRPPL</sequence>
<dbReference type="InterPro" id="IPR006199">
    <property type="entry name" value="LexA_DNA-bd_dom"/>
</dbReference>
<dbReference type="CDD" id="cd06529">
    <property type="entry name" value="S24_LexA-like"/>
    <property type="match status" value="1"/>
</dbReference>
<evidence type="ECO:0000313" key="14">
    <source>
        <dbReference type="EMBL" id="GAG25543.1"/>
    </source>
</evidence>
<evidence type="ECO:0000256" key="2">
    <source>
        <dbReference type="ARBA" id="ARBA00022491"/>
    </source>
</evidence>
<keyword evidence="11" id="KW-0742">SOS response</keyword>
<evidence type="ECO:0000256" key="3">
    <source>
        <dbReference type="ARBA" id="ARBA00022705"/>
    </source>
</evidence>
<accession>X0WM18</accession>
<evidence type="ECO:0000259" key="13">
    <source>
        <dbReference type="Pfam" id="PF01726"/>
    </source>
</evidence>
<evidence type="ECO:0008006" key="15">
    <source>
        <dbReference type="Google" id="ProtNLM"/>
    </source>
</evidence>
<evidence type="ECO:0000256" key="8">
    <source>
        <dbReference type="ARBA" id="ARBA00023125"/>
    </source>
</evidence>
<dbReference type="GO" id="GO:0004252">
    <property type="term" value="F:serine-type endopeptidase activity"/>
    <property type="evidence" value="ECO:0007669"/>
    <property type="project" value="InterPro"/>
</dbReference>
<dbReference type="GO" id="GO:0045892">
    <property type="term" value="P:negative regulation of DNA-templated transcription"/>
    <property type="evidence" value="ECO:0007669"/>
    <property type="project" value="InterPro"/>
</dbReference>
<name>X0WM18_9ZZZZ</name>
<evidence type="ECO:0000256" key="4">
    <source>
        <dbReference type="ARBA" id="ARBA00022763"/>
    </source>
</evidence>
<gene>
    <name evidence="14" type="ORF">S01H1_55472</name>
</gene>
<dbReference type="EMBL" id="BARS01036061">
    <property type="protein sequence ID" value="GAG25543.1"/>
    <property type="molecule type" value="Genomic_DNA"/>
</dbReference>
<dbReference type="PANTHER" id="PTHR33516">
    <property type="entry name" value="LEXA REPRESSOR"/>
    <property type="match status" value="1"/>
</dbReference>
<dbReference type="SUPFAM" id="SSF51306">
    <property type="entry name" value="LexA/Signal peptidase"/>
    <property type="match status" value="1"/>
</dbReference>
<dbReference type="Gene3D" id="2.10.109.10">
    <property type="entry name" value="Umud Fragment, subunit A"/>
    <property type="match status" value="1"/>
</dbReference>
<dbReference type="InterPro" id="IPR036388">
    <property type="entry name" value="WH-like_DNA-bd_sf"/>
</dbReference>
<evidence type="ECO:0000256" key="10">
    <source>
        <dbReference type="ARBA" id="ARBA00023204"/>
    </source>
</evidence>
<evidence type="ECO:0000256" key="11">
    <source>
        <dbReference type="ARBA" id="ARBA00023236"/>
    </source>
</evidence>
<dbReference type="GO" id="GO:0006281">
    <property type="term" value="P:DNA repair"/>
    <property type="evidence" value="ECO:0007669"/>
    <property type="project" value="UniProtKB-KW"/>
</dbReference>
<keyword evidence="7" id="KW-0805">Transcription regulation</keyword>
<dbReference type="SUPFAM" id="SSF46785">
    <property type="entry name" value="Winged helix' DNA-binding domain"/>
    <property type="match status" value="1"/>
</dbReference>
<evidence type="ECO:0000256" key="9">
    <source>
        <dbReference type="ARBA" id="ARBA00023163"/>
    </source>
</evidence>
<reference evidence="14" key="1">
    <citation type="journal article" date="2014" name="Front. Microbiol.">
        <title>High frequency of phylogenetically diverse reductive dehalogenase-homologous genes in deep subseafloor sedimentary metagenomes.</title>
        <authorList>
            <person name="Kawai M."/>
            <person name="Futagami T."/>
            <person name="Toyoda A."/>
            <person name="Takaki Y."/>
            <person name="Nishi S."/>
            <person name="Hori S."/>
            <person name="Arai W."/>
            <person name="Tsubouchi T."/>
            <person name="Morono Y."/>
            <person name="Uchiyama I."/>
            <person name="Ito T."/>
            <person name="Fujiyama A."/>
            <person name="Inagaki F."/>
            <person name="Takami H."/>
        </authorList>
    </citation>
    <scope>NUCLEOTIDE SEQUENCE</scope>
    <source>
        <strain evidence="14">Expedition CK06-06</strain>
    </source>
</reference>
<keyword evidence="4" id="KW-0227">DNA damage</keyword>
<keyword evidence="10" id="KW-0234">DNA repair</keyword>
<dbReference type="PRINTS" id="PR00726">
    <property type="entry name" value="LEXASERPTASE"/>
</dbReference>
<evidence type="ECO:0000256" key="7">
    <source>
        <dbReference type="ARBA" id="ARBA00023015"/>
    </source>
</evidence>
<dbReference type="InterPro" id="IPR039418">
    <property type="entry name" value="LexA-like"/>
</dbReference>
<dbReference type="Pfam" id="PF00717">
    <property type="entry name" value="Peptidase_S24"/>
    <property type="match status" value="1"/>
</dbReference>
<dbReference type="GO" id="GO:0009432">
    <property type="term" value="P:SOS response"/>
    <property type="evidence" value="ECO:0007669"/>
    <property type="project" value="UniProtKB-KW"/>
</dbReference>
<keyword evidence="2" id="KW-0678">Repressor</keyword>
<protein>
    <recommendedName>
        <fullName evidence="15">LexA repressor DNA-binding domain-containing protein</fullName>
    </recommendedName>
</protein>
<evidence type="ECO:0000256" key="5">
    <source>
        <dbReference type="ARBA" id="ARBA00022801"/>
    </source>
</evidence>
<dbReference type="GO" id="GO:0006260">
    <property type="term" value="P:DNA replication"/>
    <property type="evidence" value="ECO:0007669"/>
    <property type="project" value="UniProtKB-KW"/>
</dbReference>
<feature type="domain" description="Peptidase S24/S26A/S26B/S26C" evidence="12">
    <location>
        <begin position="71"/>
        <end position="194"/>
    </location>
</feature>
<dbReference type="GO" id="GO:0006508">
    <property type="term" value="P:proteolysis"/>
    <property type="evidence" value="ECO:0007669"/>
    <property type="project" value="InterPro"/>
</dbReference>
<evidence type="ECO:0000259" key="12">
    <source>
        <dbReference type="Pfam" id="PF00717"/>
    </source>
</evidence>
<feature type="non-terminal residue" evidence="14">
    <location>
        <position position="1"/>
    </location>
</feature>
<keyword evidence="3" id="KW-0235">DNA replication</keyword>
<dbReference type="InterPro" id="IPR036286">
    <property type="entry name" value="LexA/Signal_pep-like_sf"/>
</dbReference>
<dbReference type="InterPro" id="IPR006200">
    <property type="entry name" value="LexA"/>
</dbReference>
<keyword evidence="9" id="KW-0804">Transcription</keyword>
<dbReference type="Pfam" id="PF01726">
    <property type="entry name" value="LexA_DNA_bind"/>
    <property type="match status" value="1"/>
</dbReference>
<proteinExistence type="inferred from homology"/>
<evidence type="ECO:0000256" key="6">
    <source>
        <dbReference type="ARBA" id="ARBA00022813"/>
    </source>
</evidence>
<dbReference type="InterPro" id="IPR006197">
    <property type="entry name" value="Peptidase_S24_LexA"/>
</dbReference>
<dbReference type="Gene3D" id="1.10.10.10">
    <property type="entry name" value="Winged helix-like DNA-binding domain superfamily/Winged helix DNA-binding domain"/>
    <property type="match status" value="1"/>
</dbReference>
<comment type="similarity">
    <text evidence="1">Belongs to the peptidase S24 family.</text>
</comment>
<dbReference type="PANTHER" id="PTHR33516:SF2">
    <property type="entry name" value="LEXA REPRESSOR-RELATED"/>
    <property type="match status" value="1"/>
</dbReference>
<evidence type="ECO:0000256" key="1">
    <source>
        <dbReference type="ARBA" id="ARBA00007484"/>
    </source>
</evidence>